<dbReference type="PANTHER" id="PTHR10742">
    <property type="entry name" value="FLAVIN MONOAMINE OXIDASE"/>
    <property type="match status" value="1"/>
</dbReference>
<dbReference type="InterPro" id="IPR001613">
    <property type="entry name" value="Flavin_amine_oxidase"/>
</dbReference>
<keyword evidence="10" id="KW-0732">Signal</keyword>
<dbReference type="InterPro" id="IPR002937">
    <property type="entry name" value="Amino_oxidase"/>
</dbReference>
<feature type="domain" description="Amine oxidase" evidence="11">
    <location>
        <begin position="43"/>
        <end position="459"/>
    </location>
</feature>
<dbReference type="Proteomes" id="UP000187251">
    <property type="component" value="Unassembled WGS sequence"/>
</dbReference>
<comment type="cofactor">
    <cofactor evidence="1">
        <name>FAD</name>
        <dbReference type="ChEBI" id="CHEBI:57692"/>
    </cofactor>
</comment>
<dbReference type="SUPFAM" id="SSF54373">
    <property type="entry name" value="FAD-linked reductases, C-terminal domain"/>
    <property type="match status" value="1"/>
</dbReference>
<dbReference type="SUPFAM" id="SSF51905">
    <property type="entry name" value="FAD/NAD(P)-binding domain"/>
    <property type="match status" value="1"/>
</dbReference>
<evidence type="ECO:0000256" key="4">
    <source>
        <dbReference type="ARBA" id="ARBA00012535"/>
    </source>
</evidence>
<dbReference type="PANTHER" id="PTHR10742:SF410">
    <property type="entry name" value="LYSINE-SPECIFIC HISTONE DEMETHYLASE 2"/>
    <property type="match status" value="1"/>
</dbReference>
<keyword evidence="6" id="KW-0560">Oxidoreductase</keyword>
<evidence type="ECO:0000256" key="10">
    <source>
        <dbReference type="SAM" id="SignalP"/>
    </source>
</evidence>
<keyword evidence="7" id="KW-0073">Auxin biosynthesis</keyword>
<dbReference type="PROSITE" id="PS51318">
    <property type="entry name" value="TAT"/>
    <property type="match status" value="1"/>
</dbReference>
<dbReference type="InterPro" id="IPR006311">
    <property type="entry name" value="TAT_signal"/>
</dbReference>
<dbReference type="InterPro" id="IPR050281">
    <property type="entry name" value="Flavin_monoamine_oxidase"/>
</dbReference>
<evidence type="ECO:0000256" key="2">
    <source>
        <dbReference type="ARBA" id="ARBA00004814"/>
    </source>
</evidence>
<dbReference type="RefSeq" id="WP_076413368.1">
    <property type="nucleotide sequence ID" value="NZ_AP028040.1"/>
</dbReference>
<proteinExistence type="inferred from homology"/>
<comment type="similarity">
    <text evidence="3">Belongs to the tryptophan 2-monooxygenase family.</text>
</comment>
<dbReference type="InterPro" id="IPR036188">
    <property type="entry name" value="FAD/NAD-bd_sf"/>
</dbReference>
<evidence type="ECO:0000256" key="9">
    <source>
        <dbReference type="PIRSR" id="PIRSR601613-1"/>
    </source>
</evidence>
<evidence type="ECO:0000256" key="3">
    <source>
        <dbReference type="ARBA" id="ARBA00005833"/>
    </source>
</evidence>
<dbReference type="Gene3D" id="3.50.50.60">
    <property type="entry name" value="FAD/NAD(P)-binding domain"/>
    <property type="match status" value="1"/>
</dbReference>
<dbReference type="EC" id="1.13.12.3" evidence="4"/>
<accession>A0A1R1JR42</accession>
<reference evidence="12 13" key="1">
    <citation type="submission" date="2016-09" db="EMBL/GenBank/DDBJ databases">
        <title>Phylogenomics of Achromobacter.</title>
        <authorList>
            <person name="Jeukens J."/>
            <person name="Freschi L."/>
            <person name="Vincent A.T."/>
            <person name="Emond-Rheault J.-G."/>
            <person name="Kukavica-Ibrulj I."/>
            <person name="Charette S.J."/>
            <person name="Levesque R.C."/>
        </authorList>
    </citation>
    <scope>NUCLEOTIDE SEQUENCE [LARGE SCALE GENOMIC DNA]</scope>
    <source>
        <strain evidence="12 13">AUS488</strain>
    </source>
</reference>
<sequence>MISRSRRNLVKLGLLASSSLAMAPARSAHAALKRVLVVGAGASGLAAAHLLHTAGYPVTVIEGRDRLGGRIWTDRGWDGAPMDLGASWIHGAVGNPVADLASQFGIRTTEYDVDRLARDPRQSPTYNATGQLLSLAAVQRLTAVQDLAGAALEQAARHAGADVSALDAIQLALAGLDASEAEKARSLELFRRQLEDGLGADLEEVAARGLSEGRAFTGPDMVFPNGYGQLVERLAAGLDIRLGHRVTHVRHDAGGVRIFTTHGAFSGDVAIVTLPLGVLKEGRVTFSPGLTPGKQAAIARLGMGVYDKAVFLFPTPFWKEVAMINQLHTENGMWATWYALDRYAGKPILCALQGGTPARRLEEMPRADVLADAMRHLRSMFGSGIPAPIDFRVTRWLADPFARGSYSFPKVGGGLSDRDALAAPENGRLLFAGEATHADYSATVHGAVLSGWREASRVMRQQA</sequence>
<organism evidence="12 13">
    <name type="scientific">Alcaligenes xylosoxydans xylosoxydans</name>
    <name type="common">Achromobacter xylosoxidans</name>
    <dbReference type="NCBI Taxonomy" id="85698"/>
    <lineage>
        <taxon>Bacteria</taxon>
        <taxon>Pseudomonadati</taxon>
        <taxon>Pseudomonadota</taxon>
        <taxon>Betaproteobacteria</taxon>
        <taxon>Burkholderiales</taxon>
        <taxon>Alcaligenaceae</taxon>
        <taxon>Achromobacter</taxon>
    </lineage>
</organism>
<evidence type="ECO:0000256" key="5">
    <source>
        <dbReference type="ARBA" id="ARBA00017871"/>
    </source>
</evidence>
<dbReference type="GO" id="GO:0009851">
    <property type="term" value="P:auxin biosynthetic process"/>
    <property type="evidence" value="ECO:0007669"/>
    <property type="project" value="UniProtKB-KW"/>
</dbReference>
<name>A0A1R1JR42_ALCXX</name>
<evidence type="ECO:0000256" key="8">
    <source>
        <dbReference type="ARBA" id="ARBA00047321"/>
    </source>
</evidence>
<comment type="caution">
    <text evidence="12">The sequence shown here is derived from an EMBL/GenBank/DDBJ whole genome shotgun (WGS) entry which is preliminary data.</text>
</comment>
<comment type="catalytic activity">
    <reaction evidence="8">
        <text>L-tryptophan + O2 = indole-3-acetamide + CO2 + H2O</text>
        <dbReference type="Rhea" id="RHEA:16165"/>
        <dbReference type="ChEBI" id="CHEBI:15377"/>
        <dbReference type="ChEBI" id="CHEBI:15379"/>
        <dbReference type="ChEBI" id="CHEBI:16031"/>
        <dbReference type="ChEBI" id="CHEBI:16526"/>
        <dbReference type="ChEBI" id="CHEBI:57912"/>
        <dbReference type="EC" id="1.13.12.3"/>
    </reaction>
</comment>
<evidence type="ECO:0000256" key="6">
    <source>
        <dbReference type="ARBA" id="ARBA00023002"/>
    </source>
</evidence>
<dbReference type="AlphaFoldDB" id="A0A1R1JR42"/>
<evidence type="ECO:0000313" key="12">
    <source>
        <dbReference type="EMBL" id="OMG83857.1"/>
    </source>
</evidence>
<evidence type="ECO:0000313" key="13">
    <source>
        <dbReference type="Proteomes" id="UP000187251"/>
    </source>
</evidence>
<protein>
    <recommendedName>
        <fullName evidence="5">Tryptophan 2-monooxygenase</fullName>
        <ecNumber evidence="4">1.13.12.3</ecNumber>
    </recommendedName>
</protein>
<dbReference type="Gene3D" id="3.90.660.10">
    <property type="match status" value="1"/>
</dbReference>
<feature type="chain" id="PRO_5012864889" description="Tryptophan 2-monooxygenase" evidence="10">
    <location>
        <begin position="31"/>
        <end position="463"/>
    </location>
</feature>
<gene>
    <name evidence="12" type="ORF">BIZ92_29805</name>
</gene>
<comment type="pathway">
    <text evidence="2">Plant hormone metabolism; auxin biosynthesis.</text>
</comment>
<dbReference type="Pfam" id="PF01593">
    <property type="entry name" value="Amino_oxidase"/>
    <property type="match status" value="1"/>
</dbReference>
<feature type="binding site" evidence="9">
    <location>
        <position position="43"/>
    </location>
    <ligand>
        <name>FAD</name>
        <dbReference type="ChEBI" id="CHEBI:57692"/>
    </ligand>
</feature>
<dbReference type="GO" id="GO:0050361">
    <property type="term" value="F:tryptophan 2-monooxygenase activity"/>
    <property type="evidence" value="ECO:0007669"/>
    <property type="project" value="UniProtKB-EC"/>
</dbReference>
<dbReference type="EMBL" id="MJMN01000022">
    <property type="protein sequence ID" value="OMG83857.1"/>
    <property type="molecule type" value="Genomic_DNA"/>
</dbReference>
<evidence type="ECO:0000259" key="11">
    <source>
        <dbReference type="Pfam" id="PF01593"/>
    </source>
</evidence>
<feature type="binding site" evidence="9">
    <location>
        <position position="246"/>
    </location>
    <ligand>
        <name>FAD</name>
        <dbReference type="ChEBI" id="CHEBI:57692"/>
    </ligand>
</feature>
<evidence type="ECO:0000256" key="1">
    <source>
        <dbReference type="ARBA" id="ARBA00001974"/>
    </source>
</evidence>
<dbReference type="PRINTS" id="PR00757">
    <property type="entry name" value="AMINEOXDASEF"/>
</dbReference>
<evidence type="ECO:0000256" key="7">
    <source>
        <dbReference type="ARBA" id="ARBA00023070"/>
    </source>
</evidence>
<feature type="signal peptide" evidence="10">
    <location>
        <begin position="1"/>
        <end position="30"/>
    </location>
</feature>
<dbReference type="OrthoDB" id="3972913at2"/>